<dbReference type="AlphaFoldDB" id="A0A9N6YJX1"/>
<proteinExistence type="predicted"/>
<organism evidence="2">
    <name type="scientific">Pandorites podoceroides</name>
    <dbReference type="NCBI Taxonomy" id="1842081"/>
    <lineage>
        <taxon>Eukaryota</taxon>
        <taxon>Metazoa</taxon>
        <taxon>Ecdysozoa</taxon>
        <taxon>Arthropoda</taxon>
        <taxon>Crustacea</taxon>
        <taxon>Multicrustacea</taxon>
        <taxon>Malacostraca</taxon>
        <taxon>Eumalacostraca</taxon>
        <taxon>Peracarida</taxon>
        <taxon>Amphipoda</taxon>
        <taxon>Senticaudata</taxon>
        <taxon>Gammarida</taxon>
        <taxon>Gammaridira</taxon>
        <taxon>Gammaroidea</taxon>
        <taxon>Pontogammaridae</taxon>
        <taxon>Pandorites</taxon>
    </lineage>
</organism>
<name>A0A9N6YJX1_9CRUS</name>
<keyword evidence="1" id="KW-0812">Transmembrane</keyword>
<reference evidence="2" key="2">
    <citation type="submission" date="2021-08" db="EMBL/GenBank/DDBJ databases">
        <authorList>
            <person name="Burzynski A."/>
        </authorList>
    </citation>
    <scope>NUCLEOTIDE SEQUENCE</scope>
    <source>
        <strain evidence="2">PPOv0</strain>
    </source>
</reference>
<dbReference type="EMBL" id="BK059235">
    <property type="protein sequence ID" value="DAZ91358.1"/>
    <property type="molecule type" value="Genomic_DNA"/>
</dbReference>
<keyword evidence="2" id="KW-0496">Mitochondrion</keyword>
<evidence type="ECO:0000256" key="1">
    <source>
        <dbReference type="SAM" id="Phobius"/>
    </source>
</evidence>
<reference evidence="2" key="1">
    <citation type="journal article" date="2021" name="Int. J. Mol. Sci.">
        <title>Mitochondrial Genomes, Phylogenetic Associations, and SNP Recovery for the Key Invasive Ponto-Caspian Amphipods in Europe.</title>
        <authorList>
            <person name="Mamos T."/>
            <person name="Grabowski M."/>
            <person name="Rewicz T."/>
            <person name="Bojko J."/>
            <person name="Strapagiel D."/>
            <person name="Burzynski A."/>
        </authorList>
    </citation>
    <scope>NUCLEOTIDE SEQUENCE</scope>
    <source>
        <strain evidence="2">PPOv0</strain>
    </source>
</reference>
<keyword evidence="1" id="KW-0472">Membrane</keyword>
<sequence>MPQMAPAMWFYMLLIMAATSMVVMTMIYFSKNSPPKLFATKNYTFNQITWSW</sequence>
<geneLocation type="mitochondrion" evidence="2"/>
<evidence type="ECO:0000313" key="2">
    <source>
        <dbReference type="EMBL" id="DAZ91358.1"/>
    </source>
</evidence>
<feature type="transmembrane region" description="Helical" evidence="1">
    <location>
        <begin position="6"/>
        <end position="29"/>
    </location>
</feature>
<protein>
    <submittedName>
        <fullName evidence="2">ATP8</fullName>
    </submittedName>
</protein>
<keyword evidence="1" id="KW-1133">Transmembrane helix</keyword>
<accession>A0A9N6YJX1</accession>